<name>A0ABV8I252_9ACTN</name>
<evidence type="ECO:0000313" key="1">
    <source>
        <dbReference type="EMBL" id="MFC4036136.1"/>
    </source>
</evidence>
<protein>
    <submittedName>
        <fullName evidence="1">Uncharacterized protein</fullName>
    </submittedName>
</protein>
<gene>
    <name evidence="1" type="ORF">ACFO3J_32500</name>
</gene>
<keyword evidence="2" id="KW-1185">Reference proteome</keyword>
<evidence type="ECO:0000313" key="2">
    <source>
        <dbReference type="Proteomes" id="UP001595765"/>
    </source>
</evidence>
<dbReference type="RefSeq" id="WP_386437303.1">
    <property type="nucleotide sequence ID" value="NZ_JBHSBB010000039.1"/>
</dbReference>
<comment type="caution">
    <text evidence="1">The sequence shown here is derived from an EMBL/GenBank/DDBJ whole genome shotgun (WGS) entry which is preliminary data.</text>
</comment>
<accession>A0ABV8I252</accession>
<dbReference type="Proteomes" id="UP001595765">
    <property type="component" value="Unassembled WGS sequence"/>
</dbReference>
<proteinExistence type="predicted"/>
<reference evidence="2" key="1">
    <citation type="journal article" date="2019" name="Int. J. Syst. Evol. Microbiol.">
        <title>The Global Catalogue of Microorganisms (GCM) 10K type strain sequencing project: providing services to taxonomists for standard genome sequencing and annotation.</title>
        <authorList>
            <consortium name="The Broad Institute Genomics Platform"/>
            <consortium name="The Broad Institute Genome Sequencing Center for Infectious Disease"/>
            <person name="Wu L."/>
            <person name="Ma J."/>
        </authorList>
    </citation>
    <scope>NUCLEOTIDE SEQUENCE [LARGE SCALE GENOMIC DNA]</scope>
    <source>
        <strain evidence="2">CGMCC 4.7237</strain>
    </source>
</reference>
<sequence>MSQVEVSALQSMTAFFAVSTEAFGGWHARTAYLADDVSSARGVPNAGSTA</sequence>
<dbReference type="EMBL" id="JBHSBB010000039">
    <property type="protein sequence ID" value="MFC4036136.1"/>
    <property type="molecule type" value="Genomic_DNA"/>
</dbReference>
<organism evidence="1 2">
    <name type="scientific">Streptomyces polygonati</name>
    <dbReference type="NCBI Taxonomy" id="1617087"/>
    <lineage>
        <taxon>Bacteria</taxon>
        <taxon>Bacillati</taxon>
        <taxon>Actinomycetota</taxon>
        <taxon>Actinomycetes</taxon>
        <taxon>Kitasatosporales</taxon>
        <taxon>Streptomycetaceae</taxon>
        <taxon>Streptomyces</taxon>
    </lineage>
</organism>